<evidence type="ECO:0000313" key="2">
    <source>
        <dbReference type="Proteomes" id="UP000198979"/>
    </source>
</evidence>
<organism evidence="1 2">
    <name type="scientific">Anoxybacillus pushchinoensis</name>
    <dbReference type="NCBI Taxonomy" id="150248"/>
    <lineage>
        <taxon>Bacteria</taxon>
        <taxon>Bacillati</taxon>
        <taxon>Bacillota</taxon>
        <taxon>Bacilli</taxon>
        <taxon>Bacillales</taxon>
        <taxon>Anoxybacillaceae</taxon>
        <taxon>Anoxybacillus</taxon>
    </lineage>
</organism>
<dbReference type="RefSeq" id="WP_091703236.1">
    <property type="nucleotide sequence ID" value="NZ_FOJQ01000029.1"/>
</dbReference>
<dbReference type="OrthoDB" id="2431422at2"/>
<sequence length="442" mass="51289">MWKVAFISTLLFLGISAGALYYQWDEYRTEATKQSVLQHDVEATFSGKEMEVTHRIRGAVARTYEVIVPNEVKHISCSEQKACVKRQNGKTIVDASHTDELSFTYRVPVAQKEPLFMKEWLIRFHTAQPQQMTISLTDTVHPKGIWIADGKLVGYVHKPSFSLFMWEKEGGKAVPLYFQAQPLQISLHDRLSVYAAKPIDHSALSFWQQSDVKTLVITPFSLQYMTPTFVIIPDRVSFSTAQRAYVRSQLEERFPNSSVPDWVWDLLIAYMTKTEPVTQQAKRTFEQLQKTLTKEEQQTFWTFVTTHKHEPLTMKKLDEWLGNAYGGHTTFFQDEKPYMTFTERKILVVNDVQLPNARVLLKDGQQLFPFIPVMRTLGYTVNRSGEAIFIEKDGERWRFFINGTNAVIQQWDGSLYIERTEFPKWFSVYVSETDKNIYVVGQ</sequence>
<reference evidence="2" key="1">
    <citation type="submission" date="2016-10" db="EMBL/GenBank/DDBJ databases">
        <authorList>
            <person name="Varghese N."/>
            <person name="Submissions S."/>
        </authorList>
    </citation>
    <scope>NUCLEOTIDE SEQUENCE [LARGE SCALE GENOMIC DNA]</scope>
    <source>
        <strain evidence="2">K1</strain>
    </source>
</reference>
<gene>
    <name evidence="1" type="ORF">SAMN05216169_102935</name>
</gene>
<dbReference type="STRING" id="150248.SAMN05216169_102935"/>
<protein>
    <recommendedName>
        <fullName evidence="3">Copper amine oxidase N-terminal domain-containing protein</fullName>
    </recommendedName>
</protein>
<dbReference type="EMBL" id="FOJQ01000029">
    <property type="protein sequence ID" value="SFA51662.1"/>
    <property type="molecule type" value="Genomic_DNA"/>
</dbReference>
<name>A0A1I0TIP4_9BACL</name>
<evidence type="ECO:0008006" key="3">
    <source>
        <dbReference type="Google" id="ProtNLM"/>
    </source>
</evidence>
<keyword evidence="2" id="KW-1185">Reference proteome</keyword>
<evidence type="ECO:0000313" key="1">
    <source>
        <dbReference type="EMBL" id="SFA51662.1"/>
    </source>
</evidence>
<dbReference type="AlphaFoldDB" id="A0A1I0TIP4"/>
<proteinExistence type="predicted"/>
<dbReference type="Proteomes" id="UP000198979">
    <property type="component" value="Unassembled WGS sequence"/>
</dbReference>
<accession>A0A1I0TIP4</accession>